<dbReference type="AlphaFoldDB" id="A0A2C9UBY9"/>
<dbReference type="STRING" id="3983.A0A2C9UBY9"/>
<sequence length="228" mass="26698">MGKESDTIKSQLVLEICSLSTRSLICAHRHPCRPVKSHFIDWYRLLGVEEDADIKLIRKRYHKLALQLHPDKNKHPKAEIAFKLVLQAYSCLSDNAKRRAFNLERWKHLCNECNRVPYMRCNSSSNLYNTSKLQESNPANYSTSSRILQGLKDIRERFKEETKVMENCLKANAALRKGTPLFNTSDHLCESNTRFRSRRESPIFDPSAYLFEGYPHTRNRMYKKTEDV</sequence>
<organism evidence="2 3">
    <name type="scientific">Manihot esculenta</name>
    <name type="common">Cassava</name>
    <name type="synonym">Jatropha manihot</name>
    <dbReference type="NCBI Taxonomy" id="3983"/>
    <lineage>
        <taxon>Eukaryota</taxon>
        <taxon>Viridiplantae</taxon>
        <taxon>Streptophyta</taxon>
        <taxon>Embryophyta</taxon>
        <taxon>Tracheophyta</taxon>
        <taxon>Spermatophyta</taxon>
        <taxon>Magnoliopsida</taxon>
        <taxon>eudicotyledons</taxon>
        <taxon>Gunneridae</taxon>
        <taxon>Pentapetalae</taxon>
        <taxon>rosids</taxon>
        <taxon>fabids</taxon>
        <taxon>Malpighiales</taxon>
        <taxon>Euphorbiaceae</taxon>
        <taxon>Crotonoideae</taxon>
        <taxon>Manihoteae</taxon>
        <taxon>Manihot</taxon>
    </lineage>
</organism>
<evidence type="ECO:0000313" key="2">
    <source>
        <dbReference type="EMBL" id="OAY27708.1"/>
    </source>
</evidence>
<name>A0A2C9UBY9_MANES</name>
<feature type="domain" description="J" evidence="1">
    <location>
        <begin position="41"/>
        <end position="105"/>
    </location>
</feature>
<accession>A0A2C9UBY9</accession>
<reference evidence="3" key="1">
    <citation type="journal article" date="2016" name="Nat. Biotechnol.">
        <title>Sequencing wild and cultivated cassava and related species reveals extensive interspecific hybridization and genetic diversity.</title>
        <authorList>
            <person name="Bredeson J.V."/>
            <person name="Lyons J.B."/>
            <person name="Prochnik S.E."/>
            <person name="Wu G.A."/>
            <person name="Ha C.M."/>
            <person name="Edsinger-Gonzales E."/>
            <person name="Grimwood J."/>
            <person name="Schmutz J."/>
            <person name="Rabbi I.Y."/>
            <person name="Egesi C."/>
            <person name="Nauluvula P."/>
            <person name="Lebot V."/>
            <person name="Ndunguru J."/>
            <person name="Mkamilo G."/>
            <person name="Bart R.S."/>
            <person name="Setter T.L."/>
            <person name="Gleadow R.M."/>
            <person name="Kulakow P."/>
            <person name="Ferguson M.E."/>
            <person name="Rounsley S."/>
            <person name="Rokhsar D.S."/>
        </authorList>
    </citation>
    <scope>NUCLEOTIDE SEQUENCE [LARGE SCALE GENOMIC DNA]</scope>
    <source>
        <strain evidence="3">cv. AM560-2</strain>
    </source>
</reference>
<dbReference type="PANTHER" id="PTHR44137">
    <property type="entry name" value="BNAC03G44070D PROTEIN"/>
    <property type="match status" value="1"/>
</dbReference>
<dbReference type="Proteomes" id="UP000091857">
    <property type="component" value="Chromosome 15"/>
</dbReference>
<gene>
    <name evidence="2" type="ORF">MANES_15G009100v8</name>
</gene>
<dbReference type="InterPro" id="IPR001623">
    <property type="entry name" value="DnaJ_domain"/>
</dbReference>
<dbReference type="PANTHER" id="PTHR44137:SF13">
    <property type="entry name" value="CHAPERONE DNAJ-DOMAIN SUPERFAMILY PROTEIN"/>
    <property type="match status" value="1"/>
</dbReference>
<dbReference type="Gramene" id="Manes.15G009100.1.v8.1">
    <property type="protein sequence ID" value="Manes.15G009100.1.v8.1.CDS"/>
    <property type="gene ID" value="Manes.15G009100.v8.1"/>
</dbReference>
<dbReference type="Gene3D" id="1.10.287.110">
    <property type="entry name" value="DnaJ domain"/>
    <property type="match status" value="1"/>
</dbReference>
<protein>
    <recommendedName>
        <fullName evidence="1">J domain-containing protein</fullName>
    </recommendedName>
</protein>
<dbReference type="PROSITE" id="PS00636">
    <property type="entry name" value="DNAJ_1"/>
    <property type="match status" value="1"/>
</dbReference>
<dbReference type="CDD" id="cd06257">
    <property type="entry name" value="DnaJ"/>
    <property type="match status" value="1"/>
</dbReference>
<dbReference type="OrthoDB" id="10250354at2759"/>
<dbReference type="PRINTS" id="PR00625">
    <property type="entry name" value="JDOMAIN"/>
</dbReference>
<proteinExistence type="predicted"/>
<dbReference type="InterPro" id="IPR036869">
    <property type="entry name" value="J_dom_sf"/>
</dbReference>
<evidence type="ECO:0000259" key="1">
    <source>
        <dbReference type="PROSITE" id="PS50076"/>
    </source>
</evidence>
<dbReference type="SMART" id="SM00271">
    <property type="entry name" value="DnaJ"/>
    <property type="match status" value="1"/>
</dbReference>
<evidence type="ECO:0000313" key="3">
    <source>
        <dbReference type="Proteomes" id="UP000091857"/>
    </source>
</evidence>
<dbReference type="OMA" id="SCIHINR"/>
<dbReference type="EMBL" id="CM004401">
    <property type="protein sequence ID" value="OAY27708.1"/>
    <property type="molecule type" value="Genomic_DNA"/>
</dbReference>
<keyword evidence="3" id="KW-1185">Reference proteome</keyword>
<dbReference type="SUPFAM" id="SSF46565">
    <property type="entry name" value="Chaperone J-domain"/>
    <property type="match status" value="1"/>
</dbReference>
<dbReference type="PROSITE" id="PS50076">
    <property type="entry name" value="DNAJ_2"/>
    <property type="match status" value="1"/>
</dbReference>
<dbReference type="InterPro" id="IPR018253">
    <property type="entry name" value="DnaJ_domain_CS"/>
</dbReference>
<comment type="caution">
    <text evidence="2">The sequence shown here is derived from an EMBL/GenBank/DDBJ whole genome shotgun (WGS) entry which is preliminary data.</text>
</comment>
<dbReference type="Pfam" id="PF00226">
    <property type="entry name" value="DnaJ"/>
    <property type="match status" value="1"/>
</dbReference>